<evidence type="ECO:0000256" key="6">
    <source>
        <dbReference type="ARBA" id="ARBA00022692"/>
    </source>
</evidence>
<evidence type="ECO:0000256" key="2">
    <source>
        <dbReference type="ARBA" id="ARBA00004922"/>
    </source>
</evidence>
<feature type="transmembrane region" description="Helical" evidence="10">
    <location>
        <begin position="409"/>
        <end position="430"/>
    </location>
</feature>
<sequence length="534" mass="62555">MTKRADPDKFTVTKEALLPGLFFALVIRWCVAAYPYSGYKKPPMFGDYEAQRHWQEITVHTPVVNWYRNTTHNDLKYWGLDYPPLTAYHSFLMGLVADWLDPESVRLFASRGYENDSHKIFMRWTVFLSDIYFYVTAVLCLCIDVERIKRKDDRNVFKRVDIATILFLLYPGIILIDHGHFQYNCISLGLFLWATFFIVAIENDILATVFFVLALNYKQMELYHALPFFFYLLRKCLIGLPNRSRVLHALVRFIQLAIAVVFCFILVWCPFITSWNNMLPVIQRLFPFNRGVFEDKVSNFWCTVNVFIKLKNVYSNEEMVKMCFLSTLMASLPSCLDLFFRINRKKFVLSLINVSLAFFLFSFQVHEKTILLAAIPVLVYFPDDPFMCFWFGLVSTFSMLPLLVKDQLLIPFIATSLVYTAFYSICLKLAQPNAWFMTFLNANNVYKSVHPNVIYNSVFLKLLSTAFFLSLQGMFWLLLGVLFVKPPDKYPDLFPLLISMFSCIHFLFFFVYFMHKQLALPTVLPIKVKPKKNN</sequence>
<keyword evidence="4 10" id="KW-0328">Glycosyltransferase</keyword>
<evidence type="ECO:0000256" key="7">
    <source>
        <dbReference type="ARBA" id="ARBA00022824"/>
    </source>
</evidence>
<evidence type="ECO:0000256" key="5">
    <source>
        <dbReference type="ARBA" id="ARBA00022679"/>
    </source>
</evidence>
<name>A0A821PH44_9NEOP</name>
<evidence type="ECO:0000256" key="9">
    <source>
        <dbReference type="ARBA" id="ARBA00023136"/>
    </source>
</evidence>
<dbReference type="AlphaFoldDB" id="A0A821PH44"/>
<evidence type="ECO:0000313" key="12">
    <source>
        <dbReference type="Proteomes" id="UP000663880"/>
    </source>
</evidence>
<comment type="caution">
    <text evidence="11">The sequence shown here is derived from an EMBL/GenBank/DDBJ whole genome shotgun (WGS) entry which is preliminary data.</text>
</comment>
<feature type="transmembrane region" description="Helical" evidence="10">
    <location>
        <begin position="253"/>
        <end position="273"/>
    </location>
</feature>
<gene>
    <name evidence="11" type="ORF">PMACD_LOCUS3671</name>
</gene>
<reference evidence="11" key="1">
    <citation type="submission" date="2021-02" db="EMBL/GenBank/DDBJ databases">
        <authorList>
            <person name="Steward A R."/>
        </authorList>
    </citation>
    <scope>NUCLEOTIDE SEQUENCE</scope>
</reference>
<protein>
    <recommendedName>
        <fullName evidence="10">Alpha-1,3-glucosyltransferase</fullName>
        <ecNumber evidence="10">2.4.1.-</ecNumber>
    </recommendedName>
</protein>
<dbReference type="PANTHER" id="PTHR12413">
    <property type="entry name" value="DOLICHYL GLYCOSYLTRANSFERASE"/>
    <property type="match status" value="1"/>
</dbReference>
<dbReference type="GO" id="GO:0042281">
    <property type="term" value="F:dolichyl pyrophosphate Man9GlcNAc2 alpha-1,3-glucosyltransferase activity"/>
    <property type="evidence" value="ECO:0007669"/>
    <property type="project" value="TreeGrafter"/>
</dbReference>
<dbReference type="PANTHER" id="PTHR12413:SF1">
    <property type="entry name" value="DOLICHYL PYROPHOSPHATE MAN9GLCNAC2 ALPHA-1,3-GLUCOSYLTRANSFERASE"/>
    <property type="match status" value="1"/>
</dbReference>
<feature type="transmembrane region" description="Helical" evidence="10">
    <location>
        <begin position="190"/>
        <end position="215"/>
    </location>
</feature>
<feature type="transmembrane region" description="Helical" evidence="10">
    <location>
        <begin position="496"/>
        <end position="515"/>
    </location>
</feature>
<dbReference type="GO" id="GO:0005789">
    <property type="term" value="C:endoplasmic reticulum membrane"/>
    <property type="evidence" value="ECO:0007669"/>
    <property type="project" value="UniProtKB-SubCell"/>
</dbReference>
<proteinExistence type="inferred from homology"/>
<keyword evidence="5 10" id="KW-0808">Transferase</keyword>
<accession>A0A821PH44</accession>
<keyword evidence="8 10" id="KW-1133">Transmembrane helix</keyword>
<feature type="transmembrane region" description="Helical" evidence="10">
    <location>
        <begin position="347"/>
        <end position="366"/>
    </location>
</feature>
<evidence type="ECO:0000256" key="10">
    <source>
        <dbReference type="RuleBase" id="RU363110"/>
    </source>
</evidence>
<dbReference type="Proteomes" id="UP000663880">
    <property type="component" value="Unassembled WGS sequence"/>
</dbReference>
<evidence type="ECO:0000256" key="8">
    <source>
        <dbReference type="ARBA" id="ARBA00022989"/>
    </source>
</evidence>
<feature type="transmembrane region" description="Helical" evidence="10">
    <location>
        <begin position="462"/>
        <end position="484"/>
    </location>
</feature>
<feature type="transmembrane region" description="Helical" evidence="10">
    <location>
        <begin position="160"/>
        <end position="178"/>
    </location>
</feature>
<evidence type="ECO:0000256" key="3">
    <source>
        <dbReference type="ARBA" id="ARBA00008715"/>
    </source>
</evidence>
<feature type="transmembrane region" description="Helical" evidence="10">
    <location>
        <begin position="131"/>
        <end position="148"/>
    </location>
</feature>
<keyword evidence="9 10" id="KW-0472">Membrane</keyword>
<comment type="pathway">
    <text evidence="2 10">Protein modification; protein glycosylation.</text>
</comment>
<keyword evidence="6 10" id="KW-0812">Transmembrane</keyword>
<dbReference type="Pfam" id="PF03155">
    <property type="entry name" value="Alg6_Alg8"/>
    <property type="match status" value="1"/>
</dbReference>
<keyword evidence="12" id="KW-1185">Reference proteome</keyword>
<evidence type="ECO:0000256" key="1">
    <source>
        <dbReference type="ARBA" id="ARBA00004477"/>
    </source>
</evidence>
<dbReference type="EC" id="2.4.1.-" evidence="10"/>
<evidence type="ECO:0000256" key="4">
    <source>
        <dbReference type="ARBA" id="ARBA00022676"/>
    </source>
</evidence>
<dbReference type="InterPro" id="IPR004856">
    <property type="entry name" value="Glyco_trans_ALG6/ALG8"/>
</dbReference>
<dbReference type="UniPathway" id="UPA00378"/>
<organism evidence="11 12">
    <name type="scientific">Pieris macdunnoughi</name>
    <dbReference type="NCBI Taxonomy" id="345717"/>
    <lineage>
        <taxon>Eukaryota</taxon>
        <taxon>Metazoa</taxon>
        <taxon>Ecdysozoa</taxon>
        <taxon>Arthropoda</taxon>
        <taxon>Hexapoda</taxon>
        <taxon>Insecta</taxon>
        <taxon>Pterygota</taxon>
        <taxon>Neoptera</taxon>
        <taxon>Endopterygota</taxon>
        <taxon>Lepidoptera</taxon>
        <taxon>Glossata</taxon>
        <taxon>Ditrysia</taxon>
        <taxon>Papilionoidea</taxon>
        <taxon>Pieridae</taxon>
        <taxon>Pierinae</taxon>
        <taxon>Pieris</taxon>
    </lineage>
</organism>
<dbReference type="EMBL" id="CAJOBZ010000006">
    <property type="protein sequence ID" value="CAF4804840.1"/>
    <property type="molecule type" value="Genomic_DNA"/>
</dbReference>
<keyword evidence="7 10" id="KW-0256">Endoplasmic reticulum</keyword>
<dbReference type="OrthoDB" id="4983at2759"/>
<comment type="similarity">
    <text evidence="3 10">Belongs to the ALG6/ALG8 glucosyltransferase family.</text>
</comment>
<comment type="subcellular location">
    <subcellularLocation>
        <location evidence="1 10">Endoplasmic reticulum membrane</location>
        <topology evidence="1 10">Multi-pass membrane protein</topology>
    </subcellularLocation>
</comment>
<evidence type="ECO:0000313" key="11">
    <source>
        <dbReference type="EMBL" id="CAF4804840.1"/>
    </source>
</evidence>